<dbReference type="Proteomes" id="UP001217089">
    <property type="component" value="Unassembled WGS sequence"/>
</dbReference>
<keyword evidence="1" id="KW-0479">Metal-binding</keyword>
<sequence length="288" mass="30819">MSVMFSDYVQCPYCSRRFNEKAAERHINFCKEQSQRLGRKPAPDVNAKAKQAARLQYQPPKPKNRTTPGSTPGGYSPVTSSSSTSRGARSTPSSSNISPANKQGVGRTPPGASNGYSRQQGGPSTRGRSTGPTSQYSSGDYLDPSPNDYQDNLMGLGKALRTGRDPTAYNEARRNVKPSAGSAHLKQTPNSSNSRGGIRGIDTSALSGGNPSYGYPSYREETDYYSSSETDYYSPPGYSNVGYPSKTGYNMGGGSGGGGRFCHECGTKYPVSSAKFCCECGVRRMMIS</sequence>
<feature type="region of interest" description="Disordered" evidence="6">
    <location>
        <begin position="33"/>
        <end position="154"/>
    </location>
</feature>
<evidence type="ECO:0000313" key="8">
    <source>
        <dbReference type="EMBL" id="KAJ8322020.1"/>
    </source>
</evidence>
<feature type="compositionally biased region" description="Polar residues" evidence="6">
    <location>
        <begin position="114"/>
        <end position="138"/>
    </location>
</feature>
<keyword evidence="3 5" id="KW-0863">Zinc-finger</keyword>
<dbReference type="PROSITE" id="PS52027">
    <property type="entry name" value="ZF_C2HC_C3H"/>
    <property type="match status" value="1"/>
</dbReference>
<gene>
    <name evidence="8" type="ORF">KUTeg_000491</name>
</gene>
<evidence type="ECO:0000256" key="6">
    <source>
        <dbReference type="SAM" id="MobiDB-lite"/>
    </source>
</evidence>
<dbReference type="InterPro" id="IPR049899">
    <property type="entry name" value="Znf_C2HC_C3H"/>
</dbReference>
<evidence type="ECO:0000259" key="7">
    <source>
        <dbReference type="PROSITE" id="PS52027"/>
    </source>
</evidence>
<protein>
    <recommendedName>
        <fullName evidence="7">C2HC/C3H-type domain-containing protein</fullName>
    </recommendedName>
</protein>
<proteinExistence type="predicted"/>
<evidence type="ECO:0000313" key="9">
    <source>
        <dbReference type="Proteomes" id="UP001217089"/>
    </source>
</evidence>
<evidence type="ECO:0000256" key="2">
    <source>
        <dbReference type="ARBA" id="ARBA00022737"/>
    </source>
</evidence>
<evidence type="ECO:0000256" key="3">
    <source>
        <dbReference type="ARBA" id="ARBA00022771"/>
    </source>
</evidence>
<feature type="compositionally biased region" description="Polar residues" evidence="6">
    <location>
        <begin position="185"/>
        <end position="195"/>
    </location>
</feature>
<keyword evidence="2" id="KW-0677">Repeat</keyword>
<accession>A0ABQ9G234</accession>
<dbReference type="InterPro" id="IPR026319">
    <property type="entry name" value="ZC2HC1A/B-like"/>
</dbReference>
<keyword evidence="4" id="KW-0862">Zinc</keyword>
<evidence type="ECO:0000256" key="4">
    <source>
        <dbReference type="ARBA" id="ARBA00022833"/>
    </source>
</evidence>
<dbReference type="Pfam" id="PF13913">
    <property type="entry name" value="zf-C2HC_2"/>
    <property type="match status" value="1"/>
</dbReference>
<dbReference type="PANTHER" id="PTHR13555">
    <property type="entry name" value="C2H2 ZINC FINGER CGI-62-RELATED"/>
    <property type="match status" value="1"/>
</dbReference>
<reference evidence="8 9" key="1">
    <citation type="submission" date="2022-12" db="EMBL/GenBank/DDBJ databases">
        <title>Chromosome-level genome of Tegillarca granosa.</title>
        <authorList>
            <person name="Kim J."/>
        </authorList>
    </citation>
    <scope>NUCLEOTIDE SEQUENCE [LARGE SCALE GENOMIC DNA]</scope>
    <source>
        <strain evidence="8">Teg-2019</strain>
        <tissue evidence="8">Adductor muscle</tissue>
    </source>
</reference>
<evidence type="ECO:0000256" key="5">
    <source>
        <dbReference type="PROSITE-ProRule" id="PRU01371"/>
    </source>
</evidence>
<dbReference type="EMBL" id="JARBDR010000018">
    <property type="protein sequence ID" value="KAJ8322020.1"/>
    <property type="molecule type" value="Genomic_DNA"/>
</dbReference>
<organism evidence="8 9">
    <name type="scientific">Tegillarca granosa</name>
    <name type="common">Malaysian cockle</name>
    <name type="synonym">Anadara granosa</name>
    <dbReference type="NCBI Taxonomy" id="220873"/>
    <lineage>
        <taxon>Eukaryota</taxon>
        <taxon>Metazoa</taxon>
        <taxon>Spiralia</taxon>
        <taxon>Lophotrochozoa</taxon>
        <taxon>Mollusca</taxon>
        <taxon>Bivalvia</taxon>
        <taxon>Autobranchia</taxon>
        <taxon>Pteriomorphia</taxon>
        <taxon>Arcoida</taxon>
        <taxon>Arcoidea</taxon>
        <taxon>Arcidae</taxon>
        <taxon>Tegillarca</taxon>
    </lineage>
</organism>
<feature type="domain" description="C2HC/C3H-type" evidence="7">
    <location>
        <begin position="7"/>
        <end position="36"/>
    </location>
</feature>
<dbReference type="PANTHER" id="PTHR13555:SF5">
    <property type="entry name" value="ZINC-FINGER OF A C2HC-TYPE"/>
    <property type="match status" value="1"/>
</dbReference>
<name>A0ABQ9G234_TEGGR</name>
<feature type="region of interest" description="Disordered" evidence="6">
    <location>
        <begin position="174"/>
        <end position="215"/>
    </location>
</feature>
<keyword evidence="9" id="KW-1185">Reference proteome</keyword>
<evidence type="ECO:0000256" key="1">
    <source>
        <dbReference type="ARBA" id="ARBA00022723"/>
    </source>
</evidence>
<comment type="caution">
    <text evidence="8">The sequence shown here is derived from an EMBL/GenBank/DDBJ whole genome shotgun (WGS) entry which is preliminary data.</text>
</comment>
<feature type="compositionally biased region" description="Low complexity" evidence="6">
    <location>
        <begin position="65"/>
        <end position="95"/>
    </location>
</feature>